<dbReference type="SUPFAM" id="SSF111369">
    <property type="entry name" value="HlyD-like secretion proteins"/>
    <property type="match status" value="2"/>
</dbReference>
<dbReference type="InterPro" id="IPR058625">
    <property type="entry name" value="MdtA-like_BSH"/>
</dbReference>
<evidence type="ECO:0000256" key="2">
    <source>
        <dbReference type="ARBA" id="ARBA00023054"/>
    </source>
</evidence>
<dbReference type="InterPro" id="IPR050465">
    <property type="entry name" value="UPF0194_transport"/>
</dbReference>
<sequence>MAVSTSGSRGRRRVGVLGLTVVAAGAVVAGCGAMGPAVPRTAPVARASVSTSVSAVGSVSSGQVNVGFRQGGQLTSVKVDVGDRVTRGQVLATIDDDAARQALRRARAQLEGQQASLEQAEDSTSVGGAQAALDQAQRILDATERVAAGGGSGAAPAGASGGAGASGAAGAQAAGASTPGAGGSSGGSSAAGELQVEQARQGVVQAQNNLDAAEAQRPHTLDAARAAVDGARAGVNTARSDLEATTLKAPTDGVVTALNGVVGEYVGPSSGTTAQAPGGGAAIPGAPAASSSAGAGGAAGAAGAAAGASPTRPGGAQFAVLDDASALQVVVPFQEADAAAIAVGQRVDVSVDALPEATLAGTVQAVAPSGAAIANVVNYYVTVALTSPDPRLREGQTARASVVTGQVDNSLTVPNSAVRRQGGATSVVVVEPGGRQQPTRFTAGLVGTDSTQVLGGLQQGQQVLVTGGAR</sequence>
<evidence type="ECO:0000256" key="3">
    <source>
        <dbReference type="SAM" id="MobiDB-lite"/>
    </source>
</evidence>
<feature type="region of interest" description="Disordered" evidence="3">
    <location>
        <begin position="149"/>
        <end position="194"/>
    </location>
</feature>
<dbReference type="EMBL" id="SNYO01000015">
    <property type="protein sequence ID" value="TDQ46669.1"/>
    <property type="molecule type" value="Genomic_DNA"/>
</dbReference>
<dbReference type="Pfam" id="PF25917">
    <property type="entry name" value="BSH_RND"/>
    <property type="match status" value="1"/>
</dbReference>
<gene>
    <name evidence="6" type="ORF">EV188_11543</name>
</gene>
<evidence type="ECO:0000259" key="4">
    <source>
        <dbReference type="Pfam" id="PF25917"/>
    </source>
</evidence>
<dbReference type="Gene3D" id="2.40.50.100">
    <property type="match status" value="2"/>
</dbReference>
<feature type="compositionally biased region" description="Gly residues" evidence="3">
    <location>
        <begin position="149"/>
        <end position="167"/>
    </location>
</feature>
<accession>A0A4R6UMA6</accession>
<dbReference type="Gene3D" id="2.40.30.170">
    <property type="match status" value="1"/>
</dbReference>
<dbReference type="GO" id="GO:0030313">
    <property type="term" value="C:cell envelope"/>
    <property type="evidence" value="ECO:0007669"/>
    <property type="project" value="UniProtKB-SubCell"/>
</dbReference>
<reference evidence="6 7" key="1">
    <citation type="submission" date="2019-03" db="EMBL/GenBank/DDBJ databases">
        <title>Genomic Encyclopedia of Type Strains, Phase IV (KMG-IV): sequencing the most valuable type-strain genomes for metagenomic binning, comparative biology and taxonomic classification.</title>
        <authorList>
            <person name="Goeker M."/>
        </authorList>
    </citation>
    <scope>NUCLEOTIDE SEQUENCE [LARGE SCALE GENOMIC DNA]</scope>
    <source>
        <strain evidence="6 7">DSM 45775</strain>
    </source>
</reference>
<proteinExistence type="predicted"/>
<dbReference type="Pfam" id="PF25990">
    <property type="entry name" value="Beta-barrel_YknX"/>
    <property type="match status" value="1"/>
</dbReference>
<feature type="compositionally biased region" description="Low complexity" evidence="3">
    <location>
        <begin position="168"/>
        <end position="179"/>
    </location>
</feature>
<comment type="caution">
    <text evidence="6">The sequence shown here is derived from an EMBL/GenBank/DDBJ whole genome shotgun (WGS) entry which is preliminary data.</text>
</comment>
<evidence type="ECO:0000259" key="5">
    <source>
        <dbReference type="Pfam" id="PF25990"/>
    </source>
</evidence>
<dbReference type="Gene3D" id="2.40.420.20">
    <property type="match status" value="1"/>
</dbReference>
<dbReference type="RefSeq" id="WP_166660171.1">
    <property type="nucleotide sequence ID" value="NZ_SNYO01000015.1"/>
</dbReference>
<evidence type="ECO:0000313" key="6">
    <source>
        <dbReference type="EMBL" id="TDQ46669.1"/>
    </source>
</evidence>
<dbReference type="PANTHER" id="PTHR32347:SF27">
    <property type="entry name" value="RND EFFLUX PUMP MEMBRANE FUSION PROTEIN BARREL-SANDWICH DOMAIN-CONTAINING PROTEIN"/>
    <property type="match status" value="1"/>
</dbReference>
<keyword evidence="7" id="KW-1185">Reference proteome</keyword>
<name>A0A4R6UMA6_9PSEU</name>
<dbReference type="PANTHER" id="PTHR32347">
    <property type="entry name" value="EFFLUX SYSTEM COMPONENT YKNX-RELATED"/>
    <property type="match status" value="1"/>
</dbReference>
<dbReference type="Gene3D" id="1.10.287.470">
    <property type="entry name" value="Helix hairpin bin"/>
    <property type="match status" value="1"/>
</dbReference>
<dbReference type="Proteomes" id="UP000295705">
    <property type="component" value="Unassembled WGS sequence"/>
</dbReference>
<evidence type="ECO:0000313" key="7">
    <source>
        <dbReference type="Proteomes" id="UP000295705"/>
    </source>
</evidence>
<evidence type="ECO:0000256" key="1">
    <source>
        <dbReference type="ARBA" id="ARBA00004196"/>
    </source>
</evidence>
<dbReference type="AlphaFoldDB" id="A0A4R6UMA6"/>
<feature type="domain" description="Multidrug resistance protein MdtA-like barrel-sandwich hybrid" evidence="4">
    <location>
        <begin position="63"/>
        <end position="267"/>
    </location>
</feature>
<organism evidence="6 7">
    <name type="scientific">Actinomycetospora succinea</name>
    <dbReference type="NCBI Taxonomy" id="663603"/>
    <lineage>
        <taxon>Bacteria</taxon>
        <taxon>Bacillati</taxon>
        <taxon>Actinomycetota</taxon>
        <taxon>Actinomycetes</taxon>
        <taxon>Pseudonocardiales</taxon>
        <taxon>Pseudonocardiaceae</taxon>
        <taxon>Actinomycetospora</taxon>
    </lineage>
</organism>
<protein>
    <submittedName>
        <fullName evidence="6">HlyD family secretion protein</fullName>
    </submittedName>
</protein>
<keyword evidence="2" id="KW-0175">Coiled coil</keyword>
<dbReference type="InterPro" id="IPR058636">
    <property type="entry name" value="Beta-barrel_YknX"/>
</dbReference>
<feature type="domain" description="YknX-like beta-barrel" evidence="5">
    <location>
        <begin position="333"/>
        <end position="399"/>
    </location>
</feature>
<comment type="subcellular location">
    <subcellularLocation>
        <location evidence="1">Cell envelope</location>
    </subcellularLocation>
</comment>